<dbReference type="Pfam" id="PF01418">
    <property type="entry name" value="HTH_6"/>
    <property type="match status" value="1"/>
</dbReference>
<dbReference type="CDD" id="cd05013">
    <property type="entry name" value="SIS_RpiR"/>
    <property type="match status" value="1"/>
</dbReference>
<dbReference type="GO" id="GO:0003700">
    <property type="term" value="F:DNA-binding transcription factor activity"/>
    <property type="evidence" value="ECO:0007669"/>
    <property type="project" value="InterPro"/>
</dbReference>
<dbReference type="PROSITE" id="PS51464">
    <property type="entry name" value="SIS"/>
    <property type="match status" value="1"/>
</dbReference>
<dbReference type="InterPro" id="IPR036388">
    <property type="entry name" value="WH-like_DNA-bd_sf"/>
</dbReference>
<gene>
    <name evidence="6" type="ORF">EMQ25_02210</name>
</gene>
<dbReference type="GO" id="GO:0003677">
    <property type="term" value="F:DNA binding"/>
    <property type="evidence" value="ECO:0007669"/>
    <property type="project" value="UniProtKB-KW"/>
</dbReference>
<feature type="domain" description="HTH rpiR-type" evidence="4">
    <location>
        <begin position="1"/>
        <end position="75"/>
    </location>
</feature>
<sequence>MLSDLDQQRPRFGPAELRLADYILQAPRAATQLSLATLSANAKVSEPTVIRLCRKLGCTGFPDFKLRLAEDLAAGTPYVHHEVNPYDPMPEISRKVLDSTISALVTLSKSLDAALLERAVTVLAQAHRVDLFGTGPSSVVAYGAQQKFMFLEMPAVFQHDSHLQIMSATGLGSRDVAMCFSFTGQTTDIVKCATQARKAGATVIGVTRNGSALAEASHITIAVDTVENTFVYSPTTTRLAHFAVVDILSTALAVRRGPGISDRMQAMKEALLDKRIPQ</sequence>
<accession>A0A433XL93</accession>
<reference evidence="6 7" key="1">
    <citation type="journal article" date="2016" name="Int. J. Syst. Evol. Microbiol.">
        <title>Arsenicitalea aurantiaca gen. nov., sp. nov., a new member of the family Hyphomicrobiaceae, isolated from high-arsenic sediment.</title>
        <authorList>
            <person name="Mu Y."/>
            <person name="Zhou L."/>
            <person name="Zeng X.C."/>
            <person name="Liu L."/>
            <person name="Pan Y."/>
            <person name="Chen X."/>
            <person name="Wang J."/>
            <person name="Li S."/>
            <person name="Li W.J."/>
            <person name="Wang Y."/>
        </authorList>
    </citation>
    <scope>NUCLEOTIDE SEQUENCE [LARGE SCALE GENOMIC DNA]</scope>
    <source>
        <strain evidence="6 7">42-50</strain>
    </source>
</reference>
<dbReference type="PANTHER" id="PTHR30514">
    <property type="entry name" value="GLUCOKINASE"/>
    <property type="match status" value="1"/>
</dbReference>
<dbReference type="PROSITE" id="PS51071">
    <property type="entry name" value="HTH_RPIR"/>
    <property type="match status" value="1"/>
</dbReference>
<evidence type="ECO:0000313" key="7">
    <source>
        <dbReference type="Proteomes" id="UP000281547"/>
    </source>
</evidence>
<name>A0A433XL93_9HYPH</name>
<proteinExistence type="predicted"/>
<dbReference type="AlphaFoldDB" id="A0A433XL93"/>
<protein>
    <submittedName>
        <fullName evidence="6">SIS domain-containing protein</fullName>
    </submittedName>
</protein>
<evidence type="ECO:0000256" key="2">
    <source>
        <dbReference type="ARBA" id="ARBA00023125"/>
    </source>
</evidence>
<evidence type="ECO:0000259" key="4">
    <source>
        <dbReference type="PROSITE" id="PS51071"/>
    </source>
</evidence>
<dbReference type="EMBL" id="RZNJ01000001">
    <property type="protein sequence ID" value="RUT34794.1"/>
    <property type="molecule type" value="Genomic_DNA"/>
</dbReference>
<dbReference type="Gene3D" id="3.40.50.10490">
    <property type="entry name" value="Glucose-6-phosphate isomerase like protein, domain 1"/>
    <property type="match status" value="1"/>
</dbReference>
<dbReference type="RefSeq" id="WP_127186913.1">
    <property type="nucleotide sequence ID" value="NZ_RZNJ01000001.1"/>
</dbReference>
<comment type="caution">
    <text evidence="6">The sequence shown here is derived from an EMBL/GenBank/DDBJ whole genome shotgun (WGS) entry which is preliminary data.</text>
</comment>
<dbReference type="SUPFAM" id="SSF53697">
    <property type="entry name" value="SIS domain"/>
    <property type="match status" value="1"/>
</dbReference>
<dbReference type="SUPFAM" id="SSF46689">
    <property type="entry name" value="Homeodomain-like"/>
    <property type="match status" value="1"/>
</dbReference>
<dbReference type="InterPro" id="IPR000281">
    <property type="entry name" value="HTH_RpiR"/>
</dbReference>
<dbReference type="InterPro" id="IPR009057">
    <property type="entry name" value="Homeodomain-like_sf"/>
</dbReference>
<keyword evidence="1" id="KW-0805">Transcription regulation</keyword>
<dbReference type="Gene3D" id="1.10.10.10">
    <property type="entry name" value="Winged helix-like DNA-binding domain superfamily/Winged helix DNA-binding domain"/>
    <property type="match status" value="1"/>
</dbReference>
<keyword evidence="3" id="KW-0804">Transcription</keyword>
<evidence type="ECO:0000259" key="5">
    <source>
        <dbReference type="PROSITE" id="PS51464"/>
    </source>
</evidence>
<dbReference type="InterPro" id="IPR035472">
    <property type="entry name" value="RpiR-like_SIS"/>
</dbReference>
<dbReference type="InterPro" id="IPR046348">
    <property type="entry name" value="SIS_dom_sf"/>
</dbReference>
<dbReference type="GO" id="GO:1901135">
    <property type="term" value="P:carbohydrate derivative metabolic process"/>
    <property type="evidence" value="ECO:0007669"/>
    <property type="project" value="InterPro"/>
</dbReference>
<evidence type="ECO:0000256" key="3">
    <source>
        <dbReference type="ARBA" id="ARBA00023163"/>
    </source>
</evidence>
<evidence type="ECO:0000313" key="6">
    <source>
        <dbReference type="EMBL" id="RUT34794.1"/>
    </source>
</evidence>
<organism evidence="6 7">
    <name type="scientific">Arsenicitalea aurantiaca</name>
    <dbReference type="NCBI Taxonomy" id="1783274"/>
    <lineage>
        <taxon>Bacteria</taxon>
        <taxon>Pseudomonadati</taxon>
        <taxon>Pseudomonadota</taxon>
        <taxon>Alphaproteobacteria</taxon>
        <taxon>Hyphomicrobiales</taxon>
        <taxon>Devosiaceae</taxon>
        <taxon>Arsenicitalea</taxon>
    </lineage>
</organism>
<keyword evidence="7" id="KW-1185">Reference proteome</keyword>
<dbReference type="OrthoDB" id="8582409at2"/>
<dbReference type="GO" id="GO:0097367">
    <property type="term" value="F:carbohydrate derivative binding"/>
    <property type="evidence" value="ECO:0007669"/>
    <property type="project" value="InterPro"/>
</dbReference>
<dbReference type="Pfam" id="PF01380">
    <property type="entry name" value="SIS"/>
    <property type="match status" value="1"/>
</dbReference>
<feature type="domain" description="SIS" evidence="5">
    <location>
        <begin position="119"/>
        <end position="258"/>
    </location>
</feature>
<dbReference type="InterPro" id="IPR047640">
    <property type="entry name" value="RpiR-like"/>
</dbReference>
<evidence type="ECO:0000256" key="1">
    <source>
        <dbReference type="ARBA" id="ARBA00023015"/>
    </source>
</evidence>
<keyword evidence="2" id="KW-0238">DNA-binding</keyword>
<dbReference type="Proteomes" id="UP000281547">
    <property type="component" value="Unassembled WGS sequence"/>
</dbReference>
<dbReference type="InterPro" id="IPR001347">
    <property type="entry name" value="SIS_dom"/>
</dbReference>
<dbReference type="PANTHER" id="PTHR30514:SF1">
    <property type="entry name" value="HTH-TYPE TRANSCRIPTIONAL REGULATOR HEXR-RELATED"/>
    <property type="match status" value="1"/>
</dbReference>